<dbReference type="EMBL" id="UNSH01000062">
    <property type="protein sequence ID" value="SZF04066.1"/>
    <property type="molecule type" value="Genomic_DNA"/>
</dbReference>
<dbReference type="VEuPathDB" id="FungiDB:BLGHR1_14861"/>
<organism evidence="1 2">
    <name type="scientific">Blumeria hordei</name>
    <name type="common">Barley powdery mildew</name>
    <name type="synonym">Blumeria graminis f. sp. hordei</name>
    <dbReference type="NCBI Taxonomy" id="2867405"/>
    <lineage>
        <taxon>Eukaryota</taxon>
        <taxon>Fungi</taxon>
        <taxon>Dikarya</taxon>
        <taxon>Ascomycota</taxon>
        <taxon>Pezizomycotina</taxon>
        <taxon>Leotiomycetes</taxon>
        <taxon>Erysiphales</taxon>
        <taxon>Erysiphaceae</taxon>
        <taxon>Blumeria</taxon>
    </lineage>
</organism>
<dbReference type="Proteomes" id="UP000275772">
    <property type="component" value="Unassembled WGS sequence"/>
</dbReference>
<protein>
    <submittedName>
        <fullName evidence="1">Uncharacterized protein</fullName>
    </submittedName>
</protein>
<proteinExistence type="predicted"/>
<evidence type="ECO:0000313" key="2">
    <source>
        <dbReference type="Proteomes" id="UP000275772"/>
    </source>
</evidence>
<name>A0A383UWF4_BLUHO</name>
<gene>
    <name evidence="1" type="ORF">BLGHR1_14861</name>
</gene>
<accession>A0A383UWF4</accession>
<reference evidence="1 2" key="1">
    <citation type="submission" date="2017-11" db="EMBL/GenBank/DDBJ databases">
        <authorList>
            <person name="Kracher B."/>
        </authorList>
    </citation>
    <scope>NUCLEOTIDE SEQUENCE [LARGE SCALE GENOMIC DNA]</scope>
    <source>
        <strain evidence="1 2">RACE1</strain>
    </source>
</reference>
<dbReference type="AlphaFoldDB" id="A0A383UWF4"/>
<evidence type="ECO:0000313" key="1">
    <source>
        <dbReference type="EMBL" id="SZF04066.1"/>
    </source>
</evidence>
<sequence length="100" mass="11411">MQPIIKVNSLGSVAASLSRLDNGKRTHQIITSPAFKEIIGVEGRYSCFAPPPEDQPIRINADIPVVMREFLSGWCFWEERTSNRINKCWYGFKKIYTFSG</sequence>